<evidence type="ECO:0000256" key="2">
    <source>
        <dbReference type="ARBA" id="ARBA00004141"/>
    </source>
</evidence>
<feature type="binding site" evidence="10">
    <location>
        <position position="33"/>
    </location>
    <ligand>
        <name>Mg(2+)</name>
        <dbReference type="ChEBI" id="CHEBI:18420"/>
        <label>1</label>
        <note>catalytic</note>
    </ligand>
</feature>
<keyword evidence="9 11" id="KW-0472">Membrane</keyword>
<evidence type="ECO:0000256" key="4">
    <source>
        <dbReference type="ARBA" id="ARBA00022692"/>
    </source>
</evidence>
<evidence type="ECO:0000256" key="7">
    <source>
        <dbReference type="ARBA" id="ARBA00022842"/>
    </source>
</evidence>
<dbReference type="Proteomes" id="UP000236333">
    <property type="component" value="Unassembled WGS sequence"/>
</dbReference>
<keyword evidence="8 11" id="KW-1133">Transmembrane helix</keyword>
<feature type="transmembrane region" description="Helical" evidence="11">
    <location>
        <begin position="196"/>
        <end position="217"/>
    </location>
</feature>
<keyword evidence="6" id="KW-0378">Hydrolase</keyword>
<dbReference type="EMBL" id="PGGS01000061">
    <property type="protein sequence ID" value="PNH10282.1"/>
    <property type="molecule type" value="Genomic_DNA"/>
</dbReference>
<dbReference type="GO" id="GO:0005886">
    <property type="term" value="C:plasma membrane"/>
    <property type="evidence" value="ECO:0007669"/>
    <property type="project" value="InterPro"/>
</dbReference>
<feature type="binding site" evidence="10">
    <location>
        <position position="65"/>
    </location>
    <ligand>
        <name>Mg(2+)</name>
        <dbReference type="ChEBI" id="CHEBI:18420"/>
        <label>1</label>
        <note>catalytic</note>
    </ligand>
</feature>
<comment type="caution">
    <text evidence="12">The sequence shown here is derived from an EMBL/GenBank/DDBJ whole genome shotgun (WGS) entry which is preliminary data.</text>
</comment>
<dbReference type="OrthoDB" id="534912at2759"/>
<comment type="subcellular location">
    <subcellularLocation>
        <location evidence="2">Membrane</location>
        <topology evidence="2">Multi-pass membrane protein</topology>
    </subcellularLocation>
</comment>
<dbReference type="InterPro" id="IPR029020">
    <property type="entry name" value="Ammonium/urea_transptr"/>
</dbReference>
<evidence type="ECO:0000313" key="13">
    <source>
        <dbReference type="Proteomes" id="UP000236333"/>
    </source>
</evidence>
<gene>
    <name evidence="12" type="ORF">TSOC_002991</name>
</gene>
<dbReference type="Gene3D" id="3.30.540.10">
    <property type="entry name" value="Fructose-1,6-Bisphosphatase, subunit A, domain 1"/>
    <property type="match status" value="1"/>
</dbReference>
<keyword evidence="13" id="KW-1185">Reference proteome</keyword>
<feature type="binding site" evidence="10">
    <location>
        <position position="68"/>
    </location>
    <ligand>
        <name>Mg(2+)</name>
        <dbReference type="ChEBI" id="CHEBI:18420"/>
        <label>1</label>
        <note>catalytic</note>
    </ligand>
</feature>
<dbReference type="Pfam" id="PF00459">
    <property type="entry name" value="Inositol_P"/>
    <property type="match status" value="1"/>
</dbReference>
<dbReference type="Gene3D" id="1.10.3430.10">
    <property type="entry name" value="Ammonium transporter AmtB like domains"/>
    <property type="match status" value="1"/>
</dbReference>
<organism evidence="12 13">
    <name type="scientific">Tetrabaena socialis</name>
    <dbReference type="NCBI Taxonomy" id="47790"/>
    <lineage>
        <taxon>Eukaryota</taxon>
        <taxon>Viridiplantae</taxon>
        <taxon>Chlorophyta</taxon>
        <taxon>core chlorophytes</taxon>
        <taxon>Chlorophyceae</taxon>
        <taxon>CS clade</taxon>
        <taxon>Chlamydomonadales</taxon>
        <taxon>Tetrabaenaceae</taxon>
        <taxon>Tetrabaena</taxon>
    </lineage>
</organism>
<dbReference type="PANTHER" id="PTHR43200:SF6">
    <property type="entry name" value="3'(2'),5'-BISPHOSPHATE NUCLEOTIDASE"/>
    <property type="match status" value="1"/>
</dbReference>
<dbReference type="SUPFAM" id="SSF56655">
    <property type="entry name" value="Carbohydrate phosphatase"/>
    <property type="match status" value="1"/>
</dbReference>
<feature type="non-terminal residue" evidence="12">
    <location>
        <position position="257"/>
    </location>
</feature>
<proteinExistence type="inferred from homology"/>
<dbReference type="GO" id="GO:0008441">
    <property type="term" value="F:3'(2'),5'-bisphosphate nucleotidase activity"/>
    <property type="evidence" value="ECO:0007669"/>
    <property type="project" value="TreeGrafter"/>
</dbReference>
<evidence type="ECO:0000256" key="10">
    <source>
        <dbReference type="PIRSR" id="PIRSR600760-2"/>
    </source>
</evidence>
<name>A0A2J8ACP0_9CHLO</name>
<evidence type="ECO:0000256" key="1">
    <source>
        <dbReference type="ARBA" id="ARBA00001946"/>
    </source>
</evidence>
<evidence type="ECO:0000256" key="5">
    <source>
        <dbReference type="ARBA" id="ARBA00022723"/>
    </source>
</evidence>
<keyword evidence="7 10" id="KW-0460">Magnesium</keyword>
<feature type="transmembrane region" description="Helical" evidence="11">
    <location>
        <begin position="132"/>
        <end position="151"/>
    </location>
</feature>
<protein>
    <submittedName>
        <fullName evidence="12">SAL1 phosphatase</fullName>
    </submittedName>
</protein>
<sequence>MVAEEDSAELRSPGGRAMLERITQLINSVVGAEEPGAALTPEEVLALIDLGGSQGGPSGRHWVLDPIDGTRGFVGMRQYSVCLGMLQEGEVSGCRPSVALLSAVILGLFFGLERYTELSEDAVEQVDRFYMYFIHVQIMVFVGFGFLMTFMRRYSHSAVALNYLASALVMLEAVLVIGATQQGFWNQKRSKIQIDIPLLIDASFCAASGMIAFGAIIGKSTPTQTLWLLVFQIQVWGRGEVKKTITKCEARCKLDAS</sequence>
<evidence type="ECO:0000313" key="12">
    <source>
        <dbReference type="EMBL" id="PNH10282.1"/>
    </source>
</evidence>
<evidence type="ECO:0000256" key="8">
    <source>
        <dbReference type="ARBA" id="ARBA00022989"/>
    </source>
</evidence>
<reference evidence="12 13" key="1">
    <citation type="journal article" date="2017" name="Mol. Biol. Evol.">
        <title>The 4-celled Tetrabaena socialis nuclear genome reveals the essential components for genetic control of cell number at the origin of multicellularity in the volvocine lineage.</title>
        <authorList>
            <person name="Featherston J."/>
            <person name="Arakaki Y."/>
            <person name="Hanschen E.R."/>
            <person name="Ferris P.J."/>
            <person name="Michod R.E."/>
            <person name="Olson B.J.S.C."/>
            <person name="Nozaki H."/>
            <person name="Durand P.M."/>
        </authorList>
    </citation>
    <scope>NUCLEOTIDE SEQUENCE [LARGE SCALE GENOMIC DNA]</scope>
    <source>
        <strain evidence="12 13">NIES-571</strain>
    </source>
</reference>
<accession>A0A2J8ACP0</accession>
<keyword evidence="4 11" id="KW-0812">Transmembrane</keyword>
<dbReference type="PANTHER" id="PTHR43200">
    <property type="entry name" value="PHOSPHATASE"/>
    <property type="match status" value="1"/>
</dbReference>
<dbReference type="InterPro" id="IPR000760">
    <property type="entry name" value="Inositol_monophosphatase-like"/>
</dbReference>
<dbReference type="InterPro" id="IPR002229">
    <property type="entry name" value="RhesusRHD"/>
</dbReference>
<dbReference type="SUPFAM" id="SSF111352">
    <property type="entry name" value="Ammonium transporter"/>
    <property type="match status" value="1"/>
</dbReference>
<comment type="similarity">
    <text evidence="3">Belongs to the inositol monophosphatase superfamily.</text>
</comment>
<dbReference type="InterPro" id="IPR051090">
    <property type="entry name" value="Inositol_monoP_superfamily"/>
</dbReference>
<evidence type="ECO:0000256" key="11">
    <source>
        <dbReference type="SAM" id="Phobius"/>
    </source>
</evidence>
<keyword evidence="5 10" id="KW-0479">Metal-binding</keyword>
<comment type="cofactor">
    <cofactor evidence="1 10">
        <name>Mg(2+)</name>
        <dbReference type="ChEBI" id="CHEBI:18420"/>
    </cofactor>
</comment>
<dbReference type="PRINTS" id="PR00342">
    <property type="entry name" value="RHESUSRHD"/>
</dbReference>
<feature type="binding site" evidence="10">
    <location>
        <position position="67"/>
    </location>
    <ligand>
        <name>Mg(2+)</name>
        <dbReference type="ChEBI" id="CHEBI:18420"/>
        <label>1</label>
        <note>catalytic</note>
    </ligand>
</feature>
<feature type="transmembrane region" description="Helical" evidence="11">
    <location>
        <begin position="93"/>
        <end position="112"/>
    </location>
</feature>
<evidence type="ECO:0000256" key="3">
    <source>
        <dbReference type="ARBA" id="ARBA00009759"/>
    </source>
</evidence>
<dbReference type="GO" id="GO:0000103">
    <property type="term" value="P:sulfate assimilation"/>
    <property type="evidence" value="ECO:0007669"/>
    <property type="project" value="TreeGrafter"/>
</dbReference>
<dbReference type="GO" id="GO:0046872">
    <property type="term" value="F:metal ion binding"/>
    <property type="evidence" value="ECO:0007669"/>
    <property type="project" value="UniProtKB-KW"/>
</dbReference>
<evidence type="ECO:0000256" key="6">
    <source>
        <dbReference type="ARBA" id="ARBA00022801"/>
    </source>
</evidence>
<evidence type="ECO:0000256" key="9">
    <source>
        <dbReference type="ARBA" id="ARBA00023136"/>
    </source>
</evidence>
<feature type="transmembrane region" description="Helical" evidence="11">
    <location>
        <begin position="163"/>
        <end position="184"/>
    </location>
</feature>
<dbReference type="AlphaFoldDB" id="A0A2J8ACP0"/>